<feature type="non-terminal residue" evidence="2">
    <location>
        <position position="67"/>
    </location>
</feature>
<proteinExistence type="predicted"/>
<evidence type="ECO:0000256" key="1">
    <source>
        <dbReference type="SAM" id="SignalP"/>
    </source>
</evidence>
<accession>A0ABD0S8U3</accession>
<dbReference type="EMBL" id="JBEDNZ010000030">
    <property type="protein sequence ID" value="KAL0809146.1"/>
    <property type="molecule type" value="Genomic_DNA"/>
</dbReference>
<organism evidence="2 3">
    <name type="scientific">Loxostege sticticalis</name>
    <name type="common">Beet webworm moth</name>
    <dbReference type="NCBI Taxonomy" id="481309"/>
    <lineage>
        <taxon>Eukaryota</taxon>
        <taxon>Metazoa</taxon>
        <taxon>Ecdysozoa</taxon>
        <taxon>Arthropoda</taxon>
        <taxon>Hexapoda</taxon>
        <taxon>Insecta</taxon>
        <taxon>Pterygota</taxon>
        <taxon>Neoptera</taxon>
        <taxon>Endopterygota</taxon>
        <taxon>Lepidoptera</taxon>
        <taxon>Glossata</taxon>
        <taxon>Ditrysia</taxon>
        <taxon>Pyraloidea</taxon>
        <taxon>Crambidae</taxon>
        <taxon>Pyraustinae</taxon>
        <taxon>Loxostege</taxon>
    </lineage>
</organism>
<evidence type="ECO:0000313" key="3">
    <source>
        <dbReference type="Proteomes" id="UP001549921"/>
    </source>
</evidence>
<evidence type="ECO:0000313" key="2">
    <source>
        <dbReference type="EMBL" id="KAL0809146.1"/>
    </source>
</evidence>
<dbReference type="AlphaFoldDB" id="A0ABD0S8U3"/>
<sequence length="67" mass="6985">MLRAVAAIFLLASGAQVLSLDLDCPRNKASHKAVRVAGCSCDVTVEMFGCPGEGQSTPGSVLVRCYN</sequence>
<comment type="caution">
    <text evidence="2">The sequence shown here is derived from an EMBL/GenBank/DDBJ whole genome shotgun (WGS) entry which is preliminary data.</text>
</comment>
<reference evidence="2 3" key="1">
    <citation type="submission" date="2024-06" db="EMBL/GenBank/DDBJ databases">
        <title>A chromosome-level genome assembly of beet webworm, Loxostege sticticalis.</title>
        <authorList>
            <person name="Zhang Y."/>
        </authorList>
    </citation>
    <scope>NUCLEOTIDE SEQUENCE [LARGE SCALE GENOMIC DNA]</scope>
    <source>
        <strain evidence="2">AQ028</strain>
        <tissue evidence="2">Male pupae</tissue>
    </source>
</reference>
<protein>
    <submittedName>
        <fullName evidence="2">Uncharacterized protein</fullName>
    </submittedName>
</protein>
<feature type="signal peptide" evidence="1">
    <location>
        <begin position="1"/>
        <end position="19"/>
    </location>
</feature>
<feature type="chain" id="PRO_5044780044" evidence="1">
    <location>
        <begin position="20"/>
        <end position="67"/>
    </location>
</feature>
<dbReference type="Proteomes" id="UP001549921">
    <property type="component" value="Unassembled WGS sequence"/>
</dbReference>
<keyword evidence="1" id="KW-0732">Signal</keyword>
<gene>
    <name evidence="2" type="ORF">ABMA28_012770</name>
</gene>
<name>A0ABD0S8U3_LOXSC</name>